<keyword evidence="4" id="KW-0444">Lipid biosynthesis</keyword>
<keyword evidence="5 21" id="KW-0812">Transmembrane</keyword>
<sequence>MQTRSSTRASRRDSTRRNIAESKAKASSPSQRVPPANQAAPAPVQRTPQQWAKLNPRTQHYEFGGPVGAFAMVTLLPLLVLLFAFGCDSSGYDPLTRGYRFLSDVASLQFDVGMLWSLITSWKPMALFGYAIFVAQLVTFSISLPGEEVEGTQLRDGSKLTYRLNGLSVFQTSMTMIIMTGKNMGLAFPIWVADNFGHLAVATLLVAYLVSISVFVSSFYGQKLLALGGNTGNKLYDFTIGRELNPRIQAFDIKYFTELRPGLIGWFLLNICMALKQYSTLERVTNSMVLVVLFQGFYILDALWNEASILSTMDITTDGFGFMLAFGNFCWVPMMYSLQARYLSDFPLDLSYWMMAIVIGLEVGGYYIFRSANGQKDTFRQKPDDPRNKDLKFITTQSGSRLLISGWWGKARHINYLGDWMMSVAWCMTCGFSSIIPYFYCIYFAVLLIHRERRDDDKCRAKYGKDWDRYCEKVPYRIIPGIY</sequence>
<dbReference type="GO" id="GO:0005789">
    <property type="term" value="C:endoplasmic reticulum membrane"/>
    <property type="evidence" value="ECO:0007669"/>
    <property type="project" value="TreeGrafter"/>
</dbReference>
<evidence type="ECO:0000256" key="6">
    <source>
        <dbReference type="ARBA" id="ARBA00022857"/>
    </source>
</evidence>
<evidence type="ECO:0000256" key="21">
    <source>
        <dbReference type="SAM" id="Phobius"/>
    </source>
</evidence>
<comment type="subcellular location">
    <subcellularLocation>
        <location evidence="1">Membrane</location>
        <topology evidence="1">Multi-pass membrane protein</topology>
    </subcellularLocation>
</comment>
<reference evidence="22" key="1">
    <citation type="submission" date="2016-04" db="EMBL/GenBank/DDBJ databases">
        <authorList>
            <person name="Evans L.H."/>
            <person name="Alamgir A."/>
            <person name="Owens N."/>
            <person name="Weber N.D."/>
            <person name="Virtaneva K."/>
            <person name="Barbian K."/>
            <person name="Babar A."/>
            <person name="Rosenke K."/>
        </authorList>
    </citation>
    <scope>NUCLEOTIDE SEQUENCE [LARGE SCALE GENOMIC DNA]</scope>
    <source>
        <strain evidence="22">CBS 101.48</strain>
    </source>
</reference>
<feature type="transmembrane region" description="Helical" evidence="21">
    <location>
        <begin position="420"/>
        <end position="449"/>
    </location>
</feature>
<feature type="region of interest" description="Disordered" evidence="20">
    <location>
        <begin position="1"/>
        <end position="48"/>
    </location>
</feature>
<evidence type="ECO:0000256" key="11">
    <source>
        <dbReference type="ARBA" id="ARBA00023098"/>
    </source>
</evidence>
<dbReference type="GO" id="GO:0006696">
    <property type="term" value="P:ergosterol biosynthetic process"/>
    <property type="evidence" value="ECO:0007669"/>
    <property type="project" value="TreeGrafter"/>
</dbReference>
<keyword evidence="7" id="KW-0752">Steroid biosynthesis</keyword>
<evidence type="ECO:0000256" key="8">
    <source>
        <dbReference type="ARBA" id="ARBA00022989"/>
    </source>
</evidence>
<evidence type="ECO:0000256" key="13">
    <source>
        <dbReference type="ARBA" id="ARBA00023166"/>
    </source>
</evidence>
<keyword evidence="9" id="KW-0560">Oxidoreductase</keyword>
<evidence type="ECO:0000256" key="18">
    <source>
        <dbReference type="ARBA" id="ARBA00077841"/>
    </source>
</evidence>
<dbReference type="InterPro" id="IPR001171">
    <property type="entry name" value="ERG24_DHCR-like"/>
</dbReference>
<evidence type="ECO:0000313" key="23">
    <source>
        <dbReference type="Proteomes" id="UP000078561"/>
    </source>
</evidence>
<dbReference type="Pfam" id="PF01222">
    <property type="entry name" value="ERG4_ERG24"/>
    <property type="match status" value="1"/>
</dbReference>
<dbReference type="PROSITE" id="PS01018">
    <property type="entry name" value="STEROL_REDUCT_2"/>
    <property type="match status" value="1"/>
</dbReference>
<dbReference type="OMA" id="GHNKHEN"/>
<evidence type="ECO:0000256" key="4">
    <source>
        <dbReference type="ARBA" id="ARBA00022516"/>
    </source>
</evidence>
<comment type="catalytic activity">
    <reaction evidence="15">
        <text>4,4-dimethyl-5alpha-cholesta-8,24-dien-3beta-ol + NADP(+) = 4,4-dimethyl-5alpha-cholesta-8,14,24-trien-3beta-ol + NADPH + H(+)</text>
        <dbReference type="Rhea" id="RHEA:18561"/>
        <dbReference type="ChEBI" id="CHEBI:15378"/>
        <dbReference type="ChEBI" id="CHEBI:17813"/>
        <dbReference type="ChEBI" id="CHEBI:18364"/>
        <dbReference type="ChEBI" id="CHEBI:57783"/>
        <dbReference type="ChEBI" id="CHEBI:58349"/>
        <dbReference type="EC" id="1.3.1.70"/>
    </reaction>
    <physiologicalReaction direction="right-to-left" evidence="15">
        <dbReference type="Rhea" id="RHEA:18563"/>
    </physiologicalReaction>
</comment>
<dbReference type="InterPro" id="IPR018083">
    <property type="entry name" value="Sterol_reductase_CS"/>
</dbReference>
<dbReference type="OrthoDB" id="10262235at2759"/>
<keyword evidence="23" id="KW-1185">Reference proteome</keyword>
<dbReference type="EMBL" id="LT550137">
    <property type="protein sequence ID" value="SAL95089.1"/>
    <property type="molecule type" value="Genomic_DNA"/>
</dbReference>
<organism evidence="22">
    <name type="scientific">Absidia glauca</name>
    <name type="common">Pin mould</name>
    <dbReference type="NCBI Taxonomy" id="4829"/>
    <lineage>
        <taxon>Eukaryota</taxon>
        <taxon>Fungi</taxon>
        <taxon>Fungi incertae sedis</taxon>
        <taxon>Mucoromycota</taxon>
        <taxon>Mucoromycotina</taxon>
        <taxon>Mucoromycetes</taxon>
        <taxon>Mucorales</taxon>
        <taxon>Cunninghamellaceae</taxon>
        <taxon>Absidia</taxon>
    </lineage>
</organism>
<comment type="similarity">
    <text evidence="2">Belongs to the ERG4/ERG24 family.</text>
</comment>
<dbReference type="FunFam" id="1.20.120.1630:FF:000009">
    <property type="entry name" value="C-14 sterol reductase"/>
    <property type="match status" value="1"/>
</dbReference>
<keyword evidence="10" id="KW-0756">Sterol biosynthesis</keyword>
<keyword evidence="13" id="KW-1207">Sterol metabolism</keyword>
<feature type="transmembrane region" description="Helical" evidence="21">
    <location>
        <begin position="125"/>
        <end position="146"/>
    </location>
</feature>
<keyword evidence="6" id="KW-0521">NADP</keyword>
<accession>A0A163KNY3</accession>
<dbReference type="STRING" id="4829.A0A163KNY3"/>
<keyword evidence="12 21" id="KW-0472">Membrane</keyword>
<evidence type="ECO:0000256" key="5">
    <source>
        <dbReference type="ARBA" id="ARBA00022692"/>
    </source>
</evidence>
<feature type="compositionally biased region" description="Basic and acidic residues" evidence="20">
    <location>
        <begin position="10"/>
        <end position="24"/>
    </location>
</feature>
<evidence type="ECO:0000256" key="19">
    <source>
        <dbReference type="ARBA" id="ARBA00083315"/>
    </source>
</evidence>
<evidence type="ECO:0000256" key="3">
    <source>
        <dbReference type="ARBA" id="ARBA00012413"/>
    </source>
</evidence>
<evidence type="ECO:0000313" key="22">
    <source>
        <dbReference type="EMBL" id="SAL95089.1"/>
    </source>
</evidence>
<evidence type="ECO:0000256" key="20">
    <source>
        <dbReference type="SAM" id="MobiDB-lite"/>
    </source>
</evidence>
<evidence type="ECO:0000256" key="7">
    <source>
        <dbReference type="ARBA" id="ARBA00022955"/>
    </source>
</evidence>
<dbReference type="FunCoup" id="A0A163KNY3">
    <property type="interactions" value="207"/>
</dbReference>
<evidence type="ECO:0000256" key="17">
    <source>
        <dbReference type="ARBA" id="ARBA00074394"/>
    </source>
</evidence>
<dbReference type="EC" id="1.3.1.70" evidence="3"/>
<feature type="transmembrane region" description="Helical" evidence="21">
    <location>
        <begin position="67"/>
        <end position="87"/>
    </location>
</feature>
<dbReference type="PANTHER" id="PTHR21257">
    <property type="entry name" value="DELTA(14)-STEROL REDUCTASE"/>
    <property type="match status" value="1"/>
</dbReference>
<evidence type="ECO:0000256" key="16">
    <source>
        <dbReference type="ARBA" id="ARBA00060638"/>
    </source>
</evidence>
<feature type="transmembrane region" description="Helical" evidence="21">
    <location>
        <begin position="198"/>
        <end position="220"/>
    </location>
</feature>
<dbReference type="GO" id="GO:0050613">
    <property type="term" value="F:Delta14-sterol reductase activity"/>
    <property type="evidence" value="ECO:0007669"/>
    <property type="project" value="UniProtKB-EC"/>
</dbReference>
<gene>
    <name evidence="22" type="primary">ABSGL_00388.1 scaffold 493</name>
</gene>
<feature type="transmembrane region" description="Helical" evidence="21">
    <location>
        <begin position="167"/>
        <end position="192"/>
    </location>
</feature>
<dbReference type="Gene3D" id="1.20.120.1630">
    <property type="match status" value="1"/>
</dbReference>
<dbReference type="PANTHER" id="PTHR21257:SF52">
    <property type="entry name" value="DELTA(14)-STEROL REDUCTASE TM7SF2"/>
    <property type="match status" value="1"/>
</dbReference>
<evidence type="ECO:0000256" key="15">
    <source>
        <dbReference type="ARBA" id="ARBA00052254"/>
    </source>
</evidence>
<evidence type="ECO:0000256" key="2">
    <source>
        <dbReference type="ARBA" id="ARBA00005402"/>
    </source>
</evidence>
<protein>
    <recommendedName>
        <fullName evidence="17">Delta(14)-sterol reductase ERG24</fullName>
        <ecNumber evidence="3">1.3.1.70</ecNumber>
    </recommendedName>
    <alternativeName>
        <fullName evidence="19">C-14 sterol reductase ERG24</fullName>
    </alternativeName>
    <alternativeName>
        <fullName evidence="18">Sterol C14-reductase ERG24</fullName>
    </alternativeName>
</protein>
<evidence type="ECO:0000256" key="9">
    <source>
        <dbReference type="ARBA" id="ARBA00023002"/>
    </source>
</evidence>
<keyword evidence="8 21" id="KW-1133">Transmembrane helix</keyword>
<feature type="transmembrane region" description="Helical" evidence="21">
    <location>
        <begin position="287"/>
        <end position="307"/>
    </location>
</feature>
<proteinExistence type="inferred from homology"/>
<keyword evidence="14" id="KW-0753">Steroid metabolism</keyword>
<dbReference type="InParanoid" id="A0A163KNY3"/>
<keyword evidence="11" id="KW-0443">Lipid metabolism</keyword>
<dbReference type="Proteomes" id="UP000078561">
    <property type="component" value="Unassembled WGS sequence"/>
</dbReference>
<feature type="transmembrane region" description="Helical" evidence="21">
    <location>
        <begin position="319"/>
        <end position="338"/>
    </location>
</feature>
<evidence type="ECO:0000256" key="14">
    <source>
        <dbReference type="ARBA" id="ARBA00023221"/>
    </source>
</evidence>
<name>A0A163KNY3_ABSGL</name>
<comment type="pathway">
    <text evidence="16">Steroid biosynthesis; zymosterol biosynthesis; zymosterol from lanosterol: step 2/6.</text>
</comment>
<evidence type="ECO:0000256" key="10">
    <source>
        <dbReference type="ARBA" id="ARBA00023011"/>
    </source>
</evidence>
<feature type="transmembrane region" description="Helical" evidence="21">
    <location>
        <begin position="350"/>
        <end position="369"/>
    </location>
</feature>
<feature type="compositionally biased region" description="Low complexity" evidence="20">
    <location>
        <begin position="33"/>
        <end position="45"/>
    </location>
</feature>
<evidence type="ECO:0000256" key="12">
    <source>
        <dbReference type="ARBA" id="ARBA00023136"/>
    </source>
</evidence>
<dbReference type="AlphaFoldDB" id="A0A163KNY3"/>
<evidence type="ECO:0000256" key="1">
    <source>
        <dbReference type="ARBA" id="ARBA00004141"/>
    </source>
</evidence>